<protein>
    <submittedName>
        <fullName evidence="1">Uncharacterized protein</fullName>
    </submittedName>
</protein>
<dbReference type="EMBL" id="JH795866">
    <property type="protein sequence ID" value="EJU00850.1"/>
    <property type="molecule type" value="Genomic_DNA"/>
</dbReference>
<sequence>RKTAPLVRVEHLQAHLTLLHVFHSLKSTVSATGAPDLTPEERWVTFVHRAVARFFTWGERVVSWRGPEVQPLKALEIPPIDVLMVWHAYLLNPRCYYEDCIR</sequence>
<dbReference type="HOGENOM" id="CLU_146185_0_0_1"/>
<feature type="non-terminal residue" evidence="1">
    <location>
        <position position="1"/>
    </location>
</feature>
<gene>
    <name evidence="1" type="ORF">DACRYDRAFT_40927</name>
</gene>
<accession>M5FYD4</accession>
<dbReference type="GeneID" id="63689555"/>
<organism evidence="1 2">
    <name type="scientific">Dacryopinax primogenitus (strain DJM 731)</name>
    <name type="common">Brown rot fungus</name>
    <dbReference type="NCBI Taxonomy" id="1858805"/>
    <lineage>
        <taxon>Eukaryota</taxon>
        <taxon>Fungi</taxon>
        <taxon>Dikarya</taxon>
        <taxon>Basidiomycota</taxon>
        <taxon>Agaricomycotina</taxon>
        <taxon>Dacrymycetes</taxon>
        <taxon>Dacrymycetales</taxon>
        <taxon>Dacrymycetaceae</taxon>
        <taxon>Dacryopinax</taxon>
    </lineage>
</organism>
<dbReference type="OMA" id="PRAYFED"/>
<reference evidence="1 2" key="1">
    <citation type="journal article" date="2012" name="Science">
        <title>The Paleozoic origin of enzymatic lignin decomposition reconstructed from 31 fungal genomes.</title>
        <authorList>
            <person name="Floudas D."/>
            <person name="Binder M."/>
            <person name="Riley R."/>
            <person name="Barry K."/>
            <person name="Blanchette R.A."/>
            <person name="Henrissat B."/>
            <person name="Martinez A.T."/>
            <person name="Otillar R."/>
            <person name="Spatafora J.W."/>
            <person name="Yadav J.S."/>
            <person name="Aerts A."/>
            <person name="Benoit I."/>
            <person name="Boyd A."/>
            <person name="Carlson A."/>
            <person name="Copeland A."/>
            <person name="Coutinho P.M."/>
            <person name="de Vries R.P."/>
            <person name="Ferreira P."/>
            <person name="Findley K."/>
            <person name="Foster B."/>
            <person name="Gaskell J."/>
            <person name="Glotzer D."/>
            <person name="Gorecki P."/>
            <person name="Heitman J."/>
            <person name="Hesse C."/>
            <person name="Hori C."/>
            <person name="Igarashi K."/>
            <person name="Jurgens J.A."/>
            <person name="Kallen N."/>
            <person name="Kersten P."/>
            <person name="Kohler A."/>
            <person name="Kuees U."/>
            <person name="Kumar T.K.A."/>
            <person name="Kuo A."/>
            <person name="LaButti K."/>
            <person name="Larrondo L.F."/>
            <person name="Lindquist E."/>
            <person name="Ling A."/>
            <person name="Lombard V."/>
            <person name="Lucas S."/>
            <person name="Lundell T."/>
            <person name="Martin R."/>
            <person name="McLaughlin D.J."/>
            <person name="Morgenstern I."/>
            <person name="Morin E."/>
            <person name="Murat C."/>
            <person name="Nagy L.G."/>
            <person name="Nolan M."/>
            <person name="Ohm R.A."/>
            <person name="Patyshakuliyeva A."/>
            <person name="Rokas A."/>
            <person name="Ruiz-Duenas F.J."/>
            <person name="Sabat G."/>
            <person name="Salamov A."/>
            <person name="Samejima M."/>
            <person name="Schmutz J."/>
            <person name="Slot J.C."/>
            <person name="St John F."/>
            <person name="Stenlid J."/>
            <person name="Sun H."/>
            <person name="Sun S."/>
            <person name="Syed K."/>
            <person name="Tsang A."/>
            <person name="Wiebenga A."/>
            <person name="Young D."/>
            <person name="Pisabarro A."/>
            <person name="Eastwood D.C."/>
            <person name="Martin F."/>
            <person name="Cullen D."/>
            <person name="Grigoriev I.V."/>
            <person name="Hibbett D.S."/>
        </authorList>
    </citation>
    <scope>NUCLEOTIDE SEQUENCE [LARGE SCALE GENOMIC DNA]</scope>
    <source>
        <strain evidence="1 2">DJM-731 SS1</strain>
    </source>
</reference>
<dbReference type="Proteomes" id="UP000030653">
    <property type="component" value="Unassembled WGS sequence"/>
</dbReference>
<name>M5FYD4_DACPD</name>
<dbReference type="AlphaFoldDB" id="M5FYD4"/>
<keyword evidence="2" id="KW-1185">Reference proteome</keyword>
<evidence type="ECO:0000313" key="2">
    <source>
        <dbReference type="Proteomes" id="UP000030653"/>
    </source>
</evidence>
<proteinExistence type="predicted"/>
<dbReference type="OrthoDB" id="2684236at2759"/>
<feature type="non-terminal residue" evidence="1">
    <location>
        <position position="102"/>
    </location>
</feature>
<dbReference type="RefSeq" id="XP_040627747.1">
    <property type="nucleotide sequence ID" value="XM_040774493.1"/>
</dbReference>
<evidence type="ECO:0000313" key="1">
    <source>
        <dbReference type="EMBL" id="EJU00850.1"/>
    </source>
</evidence>